<gene>
    <name evidence="1" type="ORF">SAMN05444171_0681</name>
</gene>
<dbReference type="Proteomes" id="UP000183208">
    <property type="component" value="Unassembled WGS sequence"/>
</dbReference>
<name>A0A1H4PUK5_9BRAD</name>
<dbReference type="OrthoDB" id="8255879at2"/>
<reference evidence="1 2" key="1">
    <citation type="submission" date="2016-10" db="EMBL/GenBank/DDBJ databases">
        <authorList>
            <person name="de Groot N.N."/>
        </authorList>
    </citation>
    <scope>NUCLEOTIDE SEQUENCE [LARGE SCALE GENOMIC DNA]</scope>
    <source>
        <strain evidence="1 2">GAS522</strain>
    </source>
</reference>
<dbReference type="RefSeq" id="WP_074815551.1">
    <property type="nucleotide sequence ID" value="NZ_FNTI01000001.1"/>
</dbReference>
<proteinExistence type="predicted"/>
<evidence type="ECO:0000313" key="1">
    <source>
        <dbReference type="EMBL" id="SEC11066.1"/>
    </source>
</evidence>
<dbReference type="AlphaFoldDB" id="A0A1H4PUK5"/>
<sequence length="59" mass="6714">MEDLRAKLEKLLIEAEDCDLIGRLATDPRKRELFKKLAADLRAIAHDIQTVIAGRTRVI</sequence>
<organism evidence="1 2">
    <name type="scientific">Bradyrhizobium lablabi</name>
    <dbReference type="NCBI Taxonomy" id="722472"/>
    <lineage>
        <taxon>Bacteria</taxon>
        <taxon>Pseudomonadati</taxon>
        <taxon>Pseudomonadota</taxon>
        <taxon>Alphaproteobacteria</taxon>
        <taxon>Hyphomicrobiales</taxon>
        <taxon>Nitrobacteraceae</taxon>
        <taxon>Bradyrhizobium</taxon>
    </lineage>
</organism>
<protein>
    <submittedName>
        <fullName evidence="1">Uncharacterized protein</fullName>
    </submittedName>
</protein>
<accession>A0A1H4PUK5</accession>
<evidence type="ECO:0000313" key="2">
    <source>
        <dbReference type="Proteomes" id="UP000183208"/>
    </source>
</evidence>
<dbReference type="EMBL" id="FNTI01000001">
    <property type="protein sequence ID" value="SEC11066.1"/>
    <property type="molecule type" value="Genomic_DNA"/>
</dbReference>